<dbReference type="InterPro" id="IPR014729">
    <property type="entry name" value="Rossmann-like_a/b/a_fold"/>
</dbReference>
<reference evidence="4" key="1">
    <citation type="journal article" date="2019" name="Int. J. Syst. Evol. Microbiol.">
        <title>The Global Catalogue of Microorganisms (GCM) 10K type strain sequencing project: providing services to taxonomists for standard genome sequencing and annotation.</title>
        <authorList>
            <consortium name="The Broad Institute Genomics Platform"/>
            <consortium name="The Broad Institute Genome Sequencing Center for Infectious Disease"/>
            <person name="Wu L."/>
            <person name="Ma J."/>
        </authorList>
    </citation>
    <scope>NUCLEOTIDE SEQUENCE [LARGE SCALE GENOMIC DNA]</scope>
    <source>
        <strain evidence="4">JCM 18423</strain>
    </source>
</reference>
<gene>
    <name evidence="3" type="ORF">GCM10023337_08760</name>
</gene>
<accession>A0ABP9LYC2</accession>
<comment type="caution">
    <text evidence="3">The sequence shown here is derived from an EMBL/GenBank/DDBJ whole genome shotgun (WGS) entry which is preliminary data.</text>
</comment>
<dbReference type="Gene3D" id="3.40.50.620">
    <property type="entry name" value="HUPs"/>
    <property type="match status" value="1"/>
</dbReference>
<feature type="transmembrane region" description="Helical" evidence="1">
    <location>
        <begin position="6"/>
        <end position="30"/>
    </location>
</feature>
<keyword evidence="1" id="KW-0472">Membrane</keyword>
<dbReference type="RefSeq" id="WP_345369918.1">
    <property type="nucleotide sequence ID" value="NZ_BAABKD010000008.1"/>
</dbReference>
<dbReference type="PANTHER" id="PTHR30336:SF4">
    <property type="entry name" value="ENVELOPE BIOGENESIS FACTOR ELYC"/>
    <property type="match status" value="1"/>
</dbReference>
<evidence type="ECO:0000259" key="2">
    <source>
        <dbReference type="Pfam" id="PF02698"/>
    </source>
</evidence>
<dbReference type="InterPro" id="IPR003848">
    <property type="entry name" value="DUF218"/>
</dbReference>
<feature type="transmembrane region" description="Helical" evidence="1">
    <location>
        <begin position="37"/>
        <end position="59"/>
    </location>
</feature>
<protein>
    <submittedName>
        <fullName evidence="3">YdcF family protein</fullName>
    </submittedName>
</protein>
<evidence type="ECO:0000256" key="1">
    <source>
        <dbReference type="SAM" id="Phobius"/>
    </source>
</evidence>
<organism evidence="3 4">
    <name type="scientific">Paenalcaligenes hermetiae</name>
    <dbReference type="NCBI Taxonomy" id="1157987"/>
    <lineage>
        <taxon>Bacteria</taxon>
        <taxon>Pseudomonadati</taxon>
        <taxon>Pseudomonadota</taxon>
        <taxon>Betaproteobacteria</taxon>
        <taxon>Burkholderiales</taxon>
        <taxon>Alcaligenaceae</taxon>
        <taxon>Paenalcaligenes</taxon>
    </lineage>
</organism>
<dbReference type="Proteomes" id="UP001500227">
    <property type="component" value="Unassembled WGS sequence"/>
</dbReference>
<feature type="domain" description="DUF218" evidence="2">
    <location>
        <begin position="79"/>
        <end position="244"/>
    </location>
</feature>
<evidence type="ECO:0000313" key="4">
    <source>
        <dbReference type="Proteomes" id="UP001500227"/>
    </source>
</evidence>
<dbReference type="CDD" id="cd06259">
    <property type="entry name" value="YdcF-like"/>
    <property type="match status" value="1"/>
</dbReference>
<keyword evidence="1" id="KW-1133">Transmembrane helix</keyword>
<keyword evidence="4" id="KW-1185">Reference proteome</keyword>
<sequence>MNIANLLTQLVIPINFAMALLLLATVLLLFKKRKRAFSVTLIAVAWTWFWSMPAASIWLGGHLENQYTYQAAEHNPIADAIVVLGGHTANSRHNWFEAYDPEKTTTRIQRGASLYQAQRAPVIMVSGAALDGGTSEAQTMARYLKNQGIPSTAILIEEQSFTTRENALYSAKLLQEHQLHTVLLVTSALHMPRSAAAFRKENVQVIAAPVAPQITRPNASWLSIWLPSYQALNASRSIIKEYVGLLVYWIRGWI</sequence>
<proteinExistence type="predicted"/>
<dbReference type="EMBL" id="BAABKD010000008">
    <property type="protein sequence ID" value="GAA5087848.1"/>
    <property type="molecule type" value="Genomic_DNA"/>
</dbReference>
<name>A0ABP9LYC2_9BURK</name>
<evidence type="ECO:0000313" key="3">
    <source>
        <dbReference type="EMBL" id="GAA5087848.1"/>
    </source>
</evidence>
<dbReference type="InterPro" id="IPR051599">
    <property type="entry name" value="Cell_Envelope_Assoc"/>
</dbReference>
<keyword evidence="1" id="KW-0812">Transmembrane</keyword>
<dbReference type="PANTHER" id="PTHR30336">
    <property type="entry name" value="INNER MEMBRANE PROTEIN, PROBABLE PERMEASE"/>
    <property type="match status" value="1"/>
</dbReference>
<dbReference type="Pfam" id="PF02698">
    <property type="entry name" value="DUF218"/>
    <property type="match status" value="1"/>
</dbReference>